<keyword evidence="7" id="KW-0862">Zinc</keyword>
<dbReference type="InterPro" id="IPR007641">
    <property type="entry name" value="RNA_pol_Rpb2_7"/>
</dbReference>
<dbReference type="GO" id="GO:0000428">
    <property type="term" value="C:DNA-directed RNA polymerase complex"/>
    <property type="evidence" value="ECO:0007669"/>
    <property type="project" value="UniProtKB-KW"/>
</dbReference>
<comment type="catalytic activity">
    <reaction evidence="11">
        <text>RNA(n) + a ribonucleoside 5'-triphosphate = RNA(n+1) + diphosphate</text>
        <dbReference type="Rhea" id="RHEA:21248"/>
        <dbReference type="Rhea" id="RHEA-COMP:14527"/>
        <dbReference type="Rhea" id="RHEA-COMP:17342"/>
        <dbReference type="ChEBI" id="CHEBI:33019"/>
        <dbReference type="ChEBI" id="CHEBI:61557"/>
        <dbReference type="ChEBI" id="CHEBI:140395"/>
        <dbReference type="EC" id="2.7.7.6"/>
    </reaction>
</comment>
<evidence type="ECO:0000256" key="8">
    <source>
        <dbReference type="ARBA" id="ARBA00023163"/>
    </source>
</evidence>
<dbReference type="GO" id="GO:0003677">
    <property type="term" value="F:DNA binding"/>
    <property type="evidence" value="ECO:0007669"/>
    <property type="project" value="InterPro"/>
</dbReference>
<comment type="function">
    <text evidence="9">DNA-dependent RNA polymerase (RNAP) catalyzes the transcription of DNA into RNA using the four ribonucleoside triphosphates as substrates. The Rpo2 subunit (Rpo2N and Rpo2C in this organism) is implicated in DNA promoter recognition and in nucleotide binding.</text>
</comment>
<evidence type="ECO:0000259" key="14">
    <source>
        <dbReference type="Pfam" id="PF00562"/>
    </source>
</evidence>
<reference evidence="17" key="1">
    <citation type="submission" date="2018-04" db="EMBL/GenBank/DDBJ databases">
        <title>Complete genome sequence of Sulfodiicoccus acidiphilus strain HS-1.</title>
        <authorList>
            <person name="Sakai H.D."/>
            <person name="Kurosawa N."/>
        </authorList>
    </citation>
    <scope>NUCLEOTIDE SEQUENCE [LARGE SCALE GENOMIC DNA]</scope>
    <source>
        <strain evidence="17">HS-1</strain>
    </source>
</reference>
<dbReference type="KEGG" id="sacd:HS1genome_0033"/>
<evidence type="ECO:0000256" key="9">
    <source>
        <dbReference type="ARBA" id="ARBA00025096"/>
    </source>
</evidence>
<feature type="domain" description="RNA polymerase Rpb2" evidence="15">
    <location>
        <begin position="199"/>
        <end position="289"/>
    </location>
</feature>
<feature type="domain" description="DNA-directed RNA polymerase subunit 2 hybrid-binding" evidence="14">
    <location>
        <begin position="4"/>
        <end position="197"/>
    </location>
</feature>
<dbReference type="FunFam" id="2.40.270.10:FF:000011">
    <property type="entry name" value="DNA-directed RNA polymerase subunit beta"/>
    <property type="match status" value="1"/>
</dbReference>
<evidence type="ECO:0000256" key="3">
    <source>
        <dbReference type="ARBA" id="ARBA00022478"/>
    </source>
</evidence>
<evidence type="ECO:0000256" key="11">
    <source>
        <dbReference type="ARBA" id="ARBA00048552"/>
    </source>
</evidence>
<dbReference type="InterPro" id="IPR007120">
    <property type="entry name" value="DNA-dir_RNAP_su2_dom"/>
</dbReference>
<dbReference type="EC" id="2.7.7.6" evidence="2"/>
<sequence>MSAEQAKRDTSVITRHGEVGIVDLVMVSDTSEGNKLVKVRVRDLRIPELGDKFASRHGQKGVVGLLIPQVDMPFTTEGIVPDIILNPHAFPSRMTLGQLMEAIAGKYAALSGELMDASPFYKIPMDEIQAKLMDFGHLPDSTEVVYDGRTGEKVRNRIFFGVVYYQKLHHMVADKIHARARGPVQILTRQPTEGRAREGGLRFGEMERDCLIGYGAAMLIKDRLLDNADKAVIYICEQCGYVGWFDRNKGRYVCPLHGDKSTLYPVTISYAFKLLVQELLSMAISPRLILGEKVS</sequence>
<evidence type="ECO:0000256" key="1">
    <source>
        <dbReference type="ARBA" id="ARBA00006835"/>
    </source>
</evidence>
<evidence type="ECO:0000256" key="10">
    <source>
        <dbReference type="ARBA" id="ARBA00025838"/>
    </source>
</evidence>
<dbReference type="GO" id="GO:0006351">
    <property type="term" value="P:DNA-templated transcription"/>
    <property type="evidence" value="ECO:0007669"/>
    <property type="project" value="InterPro"/>
</dbReference>
<evidence type="ECO:0000256" key="6">
    <source>
        <dbReference type="ARBA" id="ARBA00022723"/>
    </source>
</evidence>
<comment type="similarity">
    <text evidence="1">Belongs to the RNA polymerase beta chain family.</text>
</comment>
<dbReference type="PANTHER" id="PTHR20856">
    <property type="entry name" value="DNA-DIRECTED RNA POLYMERASE I SUBUNIT 2"/>
    <property type="match status" value="1"/>
</dbReference>
<dbReference type="GO" id="GO:0032549">
    <property type="term" value="F:ribonucleoside binding"/>
    <property type="evidence" value="ECO:0007669"/>
    <property type="project" value="InterPro"/>
</dbReference>
<evidence type="ECO:0000256" key="7">
    <source>
        <dbReference type="ARBA" id="ARBA00022833"/>
    </source>
</evidence>
<keyword evidence="5" id="KW-0548">Nucleotidyltransferase</keyword>
<gene>
    <name evidence="16" type="ORF">HS1genome_0033</name>
</gene>
<dbReference type="Gene3D" id="3.90.1800.10">
    <property type="entry name" value="RNA polymerase alpha subunit dimerisation domain"/>
    <property type="match status" value="1"/>
</dbReference>
<dbReference type="AlphaFoldDB" id="A0A348B0E2"/>
<evidence type="ECO:0000313" key="17">
    <source>
        <dbReference type="Proteomes" id="UP000276741"/>
    </source>
</evidence>
<proteinExistence type="inferred from homology"/>
<dbReference type="CDD" id="cd00653">
    <property type="entry name" value="RNA_pol_B_RPB2"/>
    <property type="match status" value="1"/>
</dbReference>
<evidence type="ECO:0000256" key="4">
    <source>
        <dbReference type="ARBA" id="ARBA00022679"/>
    </source>
</evidence>
<organism evidence="16 17">
    <name type="scientific">Sulfodiicoccus acidiphilus</name>
    <dbReference type="NCBI Taxonomy" id="1670455"/>
    <lineage>
        <taxon>Archaea</taxon>
        <taxon>Thermoproteota</taxon>
        <taxon>Thermoprotei</taxon>
        <taxon>Sulfolobales</taxon>
        <taxon>Sulfolobaceae</taxon>
        <taxon>Sulfodiicoccus</taxon>
    </lineage>
</organism>
<dbReference type="GO" id="GO:0046872">
    <property type="term" value="F:metal ion binding"/>
    <property type="evidence" value="ECO:0007669"/>
    <property type="project" value="UniProtKB-KW"/>
</dbReference>
<keyword evidence="17" id="KW-1185">Reference proteome</keyword>
<keyword evidence="4" id="KW-0808">Transferase</keyword>
<dbReference type="Pfam" id="PF04560">
    <property type="entry name" value="RNA_pol_Rpb2_7"/>
    <property type="match status" value="1"/>
</dbReference>
<dbReference type="Proteomes" id="UP000276741">
    <property type="component" value="Chromosome"/>
</dbReference>
<accession>A0A348B0E2</accession>
<evidence type="ECO:0000256" key="12">
    <source>
        <dbReference type="ARBA" id="ARBA00069754"/>
    </source>
</evidence>
<dbReference type="EMBL" id="AP018553">
    <property type="protein sequence ID" value="BBD71644.1"/>
    <property type="molecule type" value="Genomic_DNA"/>
</dbReference>
<evidence type="ECO:0000256" key="2">
    <source>
        <dbReference type="ARBA" id="ARBA00012418"/>
    </source>
</evidence>
<evidence type="ECO:0000256" key="5">
    <source>
        <dbReference type="ARBA" id="ARBA00022695"/>
    </source>
</evidence>
<dbReference type="GO" id="GO:0003899">
    <property type="term" value="F:DNA-directed RNA polymerase activity"/>
    <property type="evidence" value="ECO:0007669"/>
    <property type="project" value="UniProtKB-EC"/>
</dbReference>
<evidence type="ECO:0000259" key="15">
    <source>
        <dbReference type="Pfam" id="PF04560"/>
    </source>
</evidence>
<dbReference type="InterPro" id="IPR007121">
    <property type="entry name" value="RNA_pol_bsu_CS"/>
</dbReference>
<evidence type="ECO:0000256" key="13">
    <source>
        <dbReference type="ARBA" id="ARBA00078261"/>
    </source>
</evidence>
<keyword evidence="8" id="KW-0804">Transcription</keyword>
<name>A0A348B0E2_9CREN</name>
<dbReference type="Pfam" id="PF00562">
    <property type="entry name" value="RNA_pol_Rpb2_6"/>
    <property type="match status" value="1"/>
</dbReference>
<dbReference type="Gene3D" id="2.40.270.10">
    <property type="entry name" value="DNA-directed RNA polymerase, subunit 2, domain 6"/>
    <property type="match status" value="1"/>
</dbReference>
<dbReference type="InterPro" id="IPR015712">
    <property type="entry name" value="DNA-dir_RNA_pol_su2"/>
</dbReference>
<keyword evidence="6" id="KW-0479">Metal-binding</keyword>
<dbReference type="SUPFAM" id="SSF64484">
    <property type="entry name" value="beta and beta-prime subunits of DNA dependent RNA-polymerase"/>
    <property type="match status" value="1"/>
</dbReference>
<dbReference type="PROSITE" id="PS01166">
    <property type="entry name" value="RNA_POL_BETA"/>
    <property type="match status" value="1"/>
</dbReference>
<dbReference type="InterPro" id="IPR037033">
    <property type="entry name" value="DNA-dir_RNAP_su2_hyb_sf"/>
</dbReference>
<dbReference type="FunFam" id="3.90.1800.10:FF:000002">
    <property type="entry name" value="DNA-directed RNA polymerase subunit beta"/>
    <property type="match status" value="1"/>
</dbReference>
<keyword evidence="3" id="KW-0240">DNA-directed RNA polymerase</keyword>
<protein>
    <recommendedName>
        <fullName evidence="12">DNA-directed RNA polymerase subunit Rpo2C</fullName>
        <ecNumber evidence="2">2.7.7.6</ecNumber>
    </recommendedName>
    <alternativeName>
        <fullName evidence="13">DNA-directed RNA polymerase subunit B'</fullName>
    </alternativeName>
</protein>
<comment type="subunit">
    <text evidence="10">Part of the RNA polymerase complex.</text>
</comment>
<evidence type="ECO:0000313" key="16">
    <source>
        <dbReference type="EMBL" id="BBD71644.1"/>
    </source>
</evidence>